<dbReference type="PANTHER" id="PTHR19957">
    <property type="entry name" value="SYNTAXIN"/>
    <property type="match status" value="1"/>
</dbReference>
<reference evidence="9 10" key="1">
    <citation type="submission" date="2019-06" db="EMBL/GenBank/DDBJ databases">
        <title>Draft genome sequence of the filamentous fungus Phialemoniopsis curvata isolated from diesel fuel.</title>
        <authorList>
            <person name="Varaljay V.A."/>
            <person name="Lyon W.J."/>
            <person name="Crouch A.L."/>
            <person name="Drake C.E."/>
            <person name="Hollomon J.M."/>
            <person name="Nadeau L.J."/>
            <person name="Nunn H.S."/>
            <person name="Stevenson B.S."/>
            <person name="Bojanowski C.L."/>
            <person name="Crookes-Goodson W.J."/>
        </authorList>
    </citation>
    <scope>NUCLEOTIDE SEQUENCE [LARGE SCALE GENOMIC DNA]</scope>
    <source>
        <strain evidence="9 10">D216</strain>
    </source>
</reference>
<comment type="caution">
    <text evidence="9">The sequence shown here is derived from an EMBL/GenBank/DDBJ whole genome shotgun (WGS) entry which is preliminary data.</text>
</comment>
<dbReference type="Gene3D" id="1.20.58.70">
    <property type="match status" value="1"/>
</dbReference>
<comment type="similarity">
    <text evidence="2">Belongs to the syntaxin family.</text>
</comment>
<feature type="compositionally biased region" description="Low complexity" evidence="6">
    <location>
        <begin position="42"/>
        <end position="57"/>
    </location>
</feature>
<name>A0A507B3J4_9PEZI</name>
<dbReference type="GO" id="GO:0031201">
    <property type="term" value="C:SNARE complex"/>
    <property type="evidence" value="ECO:0007669"/>
    <property type="project" value="TreeGrafter"/>
</dbReference>
<dbReference type="GO" id="GO:0005886">
    <property type="term" value="C:plasma membrane"/>
    <property type="evidence" value="ECO:0007669"/>
    <property type="project" value="TreeGrafter"/>
</dbReference>
<proteinExistence type="inferred from homology"/>
<dbReference type="SMART" id="SM00397">
    <property type="entry name" value="t_SNARE"/>
    <property type="match status" value="1"/>
</dbReference>
<comment type="subcellular location">
    <subcellularLocation>
        <location evidence="1">Membrane</location>
        <topology evidence="1">Single-pass type IV membrane protein</topology>
    </subcellularLocation>
</comment>
<feature type="transmembrane region" description="Helical" evidence="7">
    <location>
        <begin position="295"/>
        <end position="318"/>
    </location>
</feature>
<dbReference type="GO" id="GO:0005484">
    <property type="term" value="F:SNAP receptor activity"/>
    <property type="evidence" value="ECO:0007669"/>
    <property type="project" value="TreeGrafter"/>
</dbReference>
<dbReference type="PANTHER" id="PTHR19957:SF307">
    <property type="entry name" value="PROTEIN SSO1-RELATED"/>
    <property type="match status" value="1"/>
</dbReference>
<dbReference type="Proteomes" id="UP000319257">
    <property type="component" value="Unassembled WGS sequence"/>
</dbReference>
<keyword evidence="4 7" id="KW-1133">Transmembrane helix</keyword>
<evidence type="ECO:0000256" key="5">
    <source>
        <dbReference type="ARBA" id="ARBA00023136"/>
    </source>
</evidence>
<evidence type="ECO:0000256" key="4">
    <source>
        <dbReference type="ARBA" id="ARBA00022989"/>
    </source>
</evidence>
<dbReference type="SUPFAM" id="SSF47661">
    <property type="entry name" value="t-snare proteins"/>
    <property type="match status" value="1"/>
</dbReference>
<dbReference type="GO" id="GO:0006887">
    <property type="term" value="P:exocytosis"/>
    <property type="evidence" value="ECO:0007669"/>
    <property type="project" value="TreeGrafter"/>
</dbReference>
<feature type="domain" description="T-SNARE coiled-coil homology" evidence="8">
    <location>
        <begin position="221"/>
        <end position="283"/>
    </location>
</feature>
<dbReference type="InParanoid" id="A0A507B3J4"/>
<dbReference type="AlphaFoldDB" id="A0A507B3J4"/>
<protein>
    <recommendedName>
        <fullName evidence="8">t-SNARE coiled-coil homology domain-containing protein</fullName>
    </recommendedName>
</protein>
<dbReference type="InterPro" id="IPR045242">
    <property type="entry name" value="Syntaxin"/>
</dbReference>
<accession>A0A507B3J4</accession>
<keyword evidence="10" id="KW-1185">Reference proteome</keyword>
<feature type="compositionally biased region" description="Low complexity" evidence="6">
    <location>
        <begin position="1"/>
        <end position="24"/>
    </location>
</feature>
<dbReference type="GeneID" id="41972834"/>
<dbReference type="InterPro" id="IPR010989">
    <property type="entry name" value="SNARE"/>
</dbReference>
<dbReference type="InterPro" id="IPR006011">
    <property type="entry name" value="Syntaxin_N"/>
</dbReference>
<dbReference type="GO" id="GO:0048278">
    <property type="term" value="P:vesicle docking"/>
    <property type="evidence" value="ECO:0007669"/>
    <property type="project" value="TreeGrafter"/>
</dbReference>
<evidence type="ECO:0000256" key="7">
    <source>
        <dbReference type="SAM" id="Phobius"/>
    </source>
</evidence>
<gene>
    <name evidence="9" type="ORF">E0L32_005387</name>
</gene>
<dbReference type="Pfam" id="PF05739">
    <property type="entry name" value="SNARE"/>
    <property type="match status" value="1"/>
</dbReference>
<feature type="compositionally biased region" description="Basic and acidic residues" evidence="6">
    <location>
        <begin position="121"/>
        <end position="132"/>
    </location>
</feature>
<dbReference type="RefSeq" id="XP_030996134.1">
    <property type="nucleotide sequence ID" value="XM_031139904.1"/>
</dbReference>
<keyword evidence="3 7" id="KW-0812">Transmembrane</keyword>
<feature type="region of interest" description="Disordered" evidence="6">
    <location>
        <begin position="1"/>
        <end position="57"/>
    </location>
</feature>
<dbReference type="STRING" id="1093900.A0A507B3J4"/>
<feature type="compositionally biased region" description="Polar residues" evidence="6">
    <location>
        <begin position="99"/>
        <end position="113"/>
    </location>
</feature>
<evidence type="ECO:0000256" key="6">
    <source>
        <dbReference type="SAM" id="MobiDB-lite"/>
    </source>
</evidence>
<dbReference type="CDD" id="cd15849">
    <property type="entry name" value="SNARE_Sso1"/>
    <property type="match status" value="1"/>
</dbReference>
<dbReference type="GO" id="GO:0000149">
    <property type="term" value="F:SNARE binding"/>
    <property type="evidence" value="ECO:0007669"/>
    <property type="project" value="TreeGrafter"/>
</dbReference>
<sequence>MSQNQYQSNPYSQPYSQAPAAEAGYGYGGNAGYGQQESHEMQPYGQQQQAPAASAGASVMSQQDFLARVSHVRSEIRTMTSDIQSIGQLHQRSLAEDAGSSSSQLENLVSQTQLRNTSIRDQLRSLERDANRTSDPASHGLKKRQFDALSGEFRRELQGFLSEESQFQQRYRDQISRQYRIVNPDASEEEVRQAAQQDWGNEGIFQTALRTNRTGQASAVLGAVRARHNELQRIEQSITELSGLFQDLDTLVVMQEPAVVRAEEQTEQTNQHLQKGNEQVDQANKHARNRRKLKWWCALVVLLIILAIALGVGLGVALTKK</sequence>
<evidence type="ECO:0000256" key="1">
    <source>
        <dbReference type="ARBA" id="ARBA00004211"/>
    </source>
</evidence>
<evidence type="ECO:0000313" key="10">
    <source>
        <dbReference type="Proteomes" id="UP000319257"/>
    </source>
</evidence>
<organism evidence="9 10">
    <name type="scientific">Thyridium curvatum</name>
    <dbReference type="NCBI Taxonomy" id="1093900"/>
    <lineage>
        <taxon>Eukaryota</taxon>
        <taxon>Fungi</taxon>
        <taxon>Dikarya</taxon>
        <taxon>Ascomycota</taxon>
        <taxon>Pezizomycotina</taxon>
        <taxon>Sordariomycetes</taxon>
        <taxon>Sordariomycetidae</taxon>
        <taxon>Thyridiales</taxon>
        <taxon>Thyridiaceae</taxon>
        <taxon>Thyridium</taxon>
    </lineage>
</organism>
<dbReference type="GO" id="GO:0006886">
    <property type="term" value="P:intracellular protein transport"/>
    <property type="evidence" value="ECO:0007669"/>
    <property type="project" value="TreeGrafter"/>
</dbReference>
<dbReference type="SMART" id="SM00503">
    <property type="entry name" value="SynN"/>
    <property type="match status" value="1"/>
</dbReference>
<dbReference type="PROSITE" id="PS50192">
    <property type="entry name" value="T_SNARE"/>
    <property type="match status" value="1"/>
</dbReference>
<feature type="region of interest" description="Disordered" evidence="6">
    <location>
        <begin position="94"/>
        <end position="113"/>
    </location>
</feature>
<evidence type="ECO:0000256" key="2">
    <source>
        <dbReference type="ARBA" id="ARBA00009063"/>
    </source>
</evidence>
<dbReference type="InterPro" id="IPR000727">
    <property type="entry name" value="T_SNARE_dom"/>
</dbReference>
<dbReference type="Pfam" id="PF00804">
    <property type="entry name" value="Syntaxin"/>
    <property type="match status" value="1"/>
</dbReference>
<keyword evidence="5 7" id="KW-0472">Membrane</keyword>
<dbReference type="EMBL" id="SKBQ01000028">
    <property type="protein sequence ID" value="TPX14423.1"/>
    <property type="molecule type" value="Genomic_DNA"/>
</dbReference>
<dbReference type="GO" id="GO:0012505">
    <property type="term" value="C:endomembrane system"/>
    <property type="evidence" value="ECO:0007669"/>
    <property type="project" value="TreeGrafter"/>
</dbReference>
<dbReference type="OrthoDB" id="10255013at2759"/>
<evidence type="ECO:0000256" key="3">
    <source>
        <dbReference type="ARBA" id="ARBA00022692"/>
    </source>
</evidence>
<feature type="region of interest" description="Disordered" evidence="6">
    <location>
        <begin position="119"/>
        <end position="145"/>
    </location>
</feature>
<dbReference type="GO" id="GO:0006906">
    <property type="term" value="P:vesicle fusion"/>
    <property type="evidence" value="ECO:0007669"/>
    <property type="project" value="TreeGrafter"/>
</dbReference>
<evidence type="ECO:0000259" key="8">
    <source>
        <dbReference type="PROSITE" id="PS50192"/>
    </source>
</evidence>
<evidence type="ECO:0000313" key="9">
    <source>
        <dbReference type="EMBL" id="TPX14423.1"/>
    </source>
</evidence>